<organism evidence="1 2">
    <name type="scientific">Diversispora epigaea</name>
    <dbReference type="NCBI Taxonomy" id="1348612"/>
    <lineage>
        <taxon>Eukaryota</taxon>
        <taxon>Fungi</taxon>
        <taxon>Fungi incertae sedis</taxon>
        <taxon>Mucoromycota</taxon>
        <taxon>Glomeromycotina</taxon>
        <taxon>Glomeromycetes</taxon>
        <taxon>Diversisporales</taxon>
        <taxon>Diversisporaceae</taxon>
        <taxon>Diversispora</taxon>
    </lineage>
</organism>
<keyword evidence="2" id="KW-1185">Reference proteome</keyword>
<proteinExistence type="predicted"/>
<evidence type="ECO:0000313" key="2">
    <source>
        <dbReference type="Proteomes" id="UP000266861"/>
    </source>
</evidence>
<protein>
    <submittedName>
        <fullName evidence="1">Uncharacterized protein</fullName>
    </submittedName>
</protein>
<reference evidence="1 2" key="1">
    <citation type="submission" date="2018-08" db="EMBL/GenBank/DDBJ databases">
        <title>Genome and evolution of the arbuscular mycorrhizal fungus Diversispora epigaea (formerly Glomus versiforme) and its bacterial endosymbionts.</title>
        <authorList>
            <person name="Sun X."/>
            <person name="Fei Z."/>
            <person name="Harrison M."/>
        </authorList>
    </citation>
    <scope>NUCLEOTIDE SEQUENCE [LARGE SCALE GENOMIC DNA]</scope>
    <source>
        <strain evidence="1 2">IT104</strain>
    </source>
</reference>
<accession>A0A397IFD5</accession>
<dbReference type="OrthoDB" id="2393646at2759"/>
<comment type="caution">
    <text evidence="1">The sequence shown here is derived from an EMBL/GenBank/DDBJ whole genome shotgun (WGS) entry which is preliminary data.</text>
</comment>
<dbReference type="EMBL" id="PQFF01000205">
    <property type="protein sequence ID" value="RHZ74611.1"/>
    <property type="molecule type" value="Genomic_DNA"/>
</dbReference>
<gene>
    <name evidence="1" type="ORF">Glove_220g52</name>
</gene>
<dbReference type="Proteomes" id="UP000266861">
    <property type="component" value="Unassembled WGS sequence"/>
</dbReference>
<dbReference type="AlphaFoldDB" id="A0A397IFD5"/>
<evidence type="ECO:0000313" key="1">
    <source>
        <dbReference type="EMBL" id="RHZ74611.1"/>
    </source>
</evidence>
<sequence>MEEDKEIKEFGEIKETRKTEEMKEMGKTEELEESKELEEAASLNSTFKTLQLPVTGYLKIALNYWTNYHLIEKIKERHEDNTITIEHYTQIYNDNNNFKSPLNPCRNCDLLPNLTSKNNKGKTKNNHNYTIKINTNEHKTYTGQMEKNRTCYHLNLRQLRAKPNERQNTNNTDQNKIKLINYSTIQLEKIQNIKNKITQINITSLEAYTDGSCNTIKQLEEIIGHYKKKSIMGYGITPMWQFWQYKISLNLENGKSEKHIKTVIYSKLYLHAKLFWNPKIAILEKKNSKKIKSHTGILLNDLADQLAKSGYKNGNLSNIKPQFLNKISYINKINGKTLDIPTQDYIKELTEINHLINWKTKYRSMKTLSKFIILTVDWNLTQEILIYTKINDPETSEEDQKYKTFKIKLFIEELPTKKIMHDRYPQLYINSTYIRCNDYCETPIHALTYNNGIIKLKNKYLKIISKKLRKTYNDVKTKEIMQKEFGSHSDYQIDHNRTHNLNTEKSSNFSFVDIIRNLILNNLGKCGKCQQDNTRIYWCHPCNSKQFRNKFDKWTSLLNLFIKKKWYEFGKHVWSRNGKQDVCLKSLSNSTNKNDFLQEIKNQLKFRGKYSIAIYGITKNPTENEYMMVVNYAEYGSL</sequence>
<name>A0A397IFD5_9GLOM</name>